<reference evidence="2" key="1">
    <citation type="submission" date="2022-09" db="EMBL/GenBank/DDBJ databases">
        <title>Aureispira anguillicida sp. nov., isolated from Leptocephalus of Japanese eel Anguilla japonica.</title>
        <authorList>
            <person name="Yuasa K."/>
            <person name="Mekata T."/>
            <person name="Ikunari K."/>
        </authorList>
    </citation>
    <scope>NUCLEOTIDE SEQUENCE</scope>
    <source>
        <strain evidence="2">EL160426</strain>
    </source>
</reference>
<sequence>MMRFVFFMMSCCFVIPSSFGQYYIFGGYNYGAITMKGANVIINAFNERENHSIAPFANNFHGYRVGAGKYSKYSVMELGFGNLISNQKSTNPNQLRENAEVIINYMSATARAGIKPFPKHHFTFGAAMHLGAQRIRYSFGGDYQTPVNKYVIAPEFYLDYAIRIKFLLKKSQREKYFYLLRIRPYYQLHSIIGIGNFEKELNQTPNITSNAIEDNMSHFGFNISIVIPFLSDDDRAYLYAPKKRKKRSTKRDRKERPKGRL</sequence>
<evidence type="ECO:0008006" key="4">
    <source>
        <dbReference type="Google" id="ProtNLM"/>
    </source>
</evidence>
<keyword evidence="3" id="KW-1185">Reference proteome</keyword>
<dbReference type="KEGG" id="aup:AsAng_0056030"/>
<gene>
    <name evidence="2" type="ORF">AsAng_0056030</name>
</gene>
<proteinExistence type="predicted"/>
<name>A0A915YKW4_9BACT</name>
<feature type="region of interest" description="Disordered" evidence="1">
    <location>
        <begin position="241"/>
        <end position="261"/>
    </location>
</feature>
<dbReference type="EMBL" id="AP026867">
    <property type="protein sequence ID" value="BDS14821.1"/>
    <property type="molecule type" value="Genomic_DNA"/>
</dbReference>
<dbReference type="RefSeq" id="WP_264790028.1">
    <property type="nucleotide sequence ID" value="NZ_AP026867.1"/>
</dbReference>
<protein>
    <recommendedName>
        <fullName evidence="4">Outer membrane protein beta-barrel domain-containing protein</fullName>
    </recommendedName>
</protein>
<accession>A0A915YKW4</accession>
<evidence type="ECO:0000256" key="1">
    <source>
        <dbReference type="SAM" id="MobiDB-lite"/>
    </source>
</evidence>
<dbReference type="Proteomes" id="UP001060919">
    <property type="component" value="Chromosome"/>
</dbReference>
<evidence type="ECO:0000313" key="3">
    <source>
        <dbReference type="Proteomes" id="UP001060919"/>
    </source>
</evidence>
<evidence type="ECO:0000313" key="2">
    <source>
        <dbReference type="EMBL" id="BDS14821.1"/>
    </source>
</evidence>
<organism evidence="2 3">
    <name type="scientific">Aureispira anguillae</name>
    <dbReference type="NCBI Taxonomy" id="2864201"/>
    <lineage>
        <taxon>Bacteria</taxon>
        <taxon>Pseudomonadati</taxon>
        <taxon>Bacteroidota</taxon>
        <taxon>Saprospiria</taxon>
        <taxon>Saprospirales</taxon>
        <taxon>Saprospiraceae</taxon>
        <taxon>Aureispira</taxon>
    </lineage>
</organism>
<dbReference type="AlphaFoldDB" id="A0A915YKW4"/>